<feature type="compositionally biased region" description="Polar residues" evidence="8">
    <location>
        <begin position="109"/>
        <end position="118"/>
    </location>
</feature>
<gene>
    <name evidence="10" type="primary">LOC115958019</name>
</gene>
<protein>
    <submittedName>
        <fullName evidence="10">Uncharacterized protein</fullName>
    </submittedName>
</protein>
<reference evidence="11" key="1">
    <citation type="journal article" date="2016" name="G3 (Bethesda)">
        <title>First Draft Assembly and Annotation of the Genome of a California Endemic Oak Quercus lobata Nee (Fagaceae).</title>
        <authorList>
            <person name="Sork V.L."/>
            <person name="Fitz-Gibbon S.T."/>
            <person name="Puiu D."/>
            <person name="Crepeau M."/>
            <person name="Gugger P.F."/>
            <person name="Sherman R."/>
            <person name="Stevens K."/>
            <person name="Langley C.H."/>
            <person name="Pellegrini M."/>
            <person name="Salzberg S.L."/>
        </authorList>
    </citation>
    <scope>NUCLEOTIDE SEQUENCE [LARGE SCALE GENOMIC DNA]</scope>
    <source>
        <strain evidence="11">cv. SW786</strain>
    </source>
</reference>
<evidence type="ECO:0000256" key="6">
    <source>
        <dbReference type="ARBA" id="ARBA00022729"/>
    </source>
</evidence>
<dbReference type="RefSeq" id="XP_030932243.1">
    <property type="nucleotide sequence ID" value="XM_031076383.1"/>
</dbReference>
<evidence type="ECO:0000256" key="5">
    <source>
        <dbReference type="ARBA" id="ARBA00022702"/>
    </source>
</evidence>
<evidence type="ECO:0000313" key="10">
    <source>
        <dbReference type="EnsemblPlants" id="QL02p005823:mrna:CDS:1"/>
    </source>
</evidence>
<evidence type="ECO:0000256" key="7">
    <source>
        <dbReference type="ARBA" id="ARBA00023278"/>
    </source>
</evidence>
<keyword evidence="11" id="KW-1185">Reference proteome</keyword>
<dbReference type="InterPro" id="IPR033250">
    <property type="entry name" value="CEP"/>
</dbReference>
<name>A0A7N2QY90_QUELO</name>
<dbReference type="GO" id="GO:0048364">
    <property type="term" value="P:root development"/>
    <property type="evidence" value="ECO:0007669"/>
    <property type="project" value="InterPro"/>
</dbReference>
<evidence type="ECO:0000256" key="9">
    <source>
        <dbReference type="SAM" id="Phobius"/>
    </source>
</evidence>
<dbReference type="OMA" id="GKLMCAS"/>
<dbReference type="GO" id="GO:0005179">
    <property type="term" value="F:hormone activity"/>
    <property type="evidence" value="ECO:0007669"/>
    <property type="project" value="UniProtKB-KW"/>
</dbReference>
<feature type="region of interest" description="Disordered" evidence="8">
    <location>
        <begin position="65"/>
        <end position="118"/>
    </location>
</feature>
<accession>A0A7N2QY90</accession>
<dbReference type="GO" id="GO:0006995">
    <property type="term" value="P:cellular response to nitrogen starvation"/>
    <property type="evidence" value="ECO:0007669"/>
    <property type="project" value="UniProtKB-ARBA"/>
</dbReference>
<dbReference type="AlphaFoldDB" id="A0A7N2QY90"/>
<dbReference type="GO" id="GO:0048046">
    <property type="term" value="C:apoplast"/>
    <property type="evidence" value="ECO:0007669"/>
    <property type="project" value="UniProtKB-SubCell"/>
</dbReference>
<dbReference type="InParanoid" id="A0A7N2QY90"/>
<evidence type="ECO:0000256" key="8">
    <source>
        <dbReference type="SAM" id="MobiDB-lite"/>
    </source>
</evidence>
<dbReference type="GO" id="GO:1902025">
    <property type="term" value="P:nitrate import"/>
    <property type="evidence" value="ECO:0007669"/>
    <property type="project" value="TreeGrafter"/>
</dbReference>
<dbReference type="EnsemblPlants" id="QL02p005823:mrna">
    <property type="protein sequence ID" value="QL02p005823:mrna:CDS:1"/>
    <property type="gene ID" value="QL02p005823"/>
</dbReference>
<organism evidence="10 11">
    <name type="scientific">Quercus lobata</name>
    <name type="common">Valley oak</name>
    <dbReference type="NCBI Taxonomy" id="97700"/>
    <lineage>
        <taxon>Eukaryota</taxon>
        <taxon>Viridiplantae</taxon>
        <taxon>Streptophyta</taxon>
        <taxon>Embryophyta</taxon>
        <taxon>Tracheophyta</taxon>
        <taxon>Spermatophyta</taxon>
        <taxon>Magnoliopsida</taxon>
        <taxon>eudicotyledons</taxon>
        <taxon>Gunneridae</taxon>
        <taxon>Pentapetalae</taxon>
        <taxon>rosids</taxon>
        <taxon>fabids</taxon>
        <taxon>Fagales</taxon>
        <taxon>Fagaceae</taxon>
        <taxon>Quercus</taxon>
    </lineage>
</organism>
<keyword evidence="4" id="KW-0964">Secreted</keyword>
<dbReference type="Proteomes" id="UP000594261">
    <property type="component" value="Chromosome 2"/>
</dbReference>
<comment type="subcellular location">
    <subcellularLocation>
        <location evidence="1">Secreted</location>
        <location evidence="1">Extracellular space</location>
        <location evidence="1">Apoplast</location>
    </subcellularLocation>
</comment>
<dbReference type="KEGG" id="qlo:115958019"/>
<dbReference type="GO" id="GO:1901371">
    <property type="term" value="P:regulation of leaf morphogenesis"/>
    <property type="evidence" value="ECO:0007669"/>
    <property type="project" value="TreeGrafter"/>
</dbReference>
<keyword evidence="7" id="KW-0379">Hydroxylation</keyword>
<keyword evidence="9" id="KW-0472">Membrane</keyword>
<keyword evidence="5" id="KW-0372">Hormone</keyword>
<keyword evidence="9" id="KW-0812">Transmembrane</keyword>
<evidence type="ECO:0000256" key="2">
    <source>
        <dbReference type="ARBA" id="ARBA00008963"/>
    </source>
</evidence>
<evidence type="ECO:0000313" key="11">
    <source>
        <dbReference type="Proteomes" id="UP000594261"/>
    </source>
</evidence>
<evidence type="ECO:0000256" key="1">
    <source>
        <dbReference type="ARBA" id="ARBA00004271"/>
    </source>
</evidence>
<evidence type="ECO:0000256" key="3">
    <source>
        <dbReference type="ARBA" id="ARBA00022523"/>
    </source>
</evidence>
<dbReference type="GO" id="GO:2000280">
    <property type="term" value="P:regulation of root development"/>
    <property type="evidence" value="ECO:0007669"/>
    <property type="project" value="TreeGrafter"/>
</dbReference>
<evidence type="ECO:0000256" key="4">
    <source>
        <dbReference type="ARBA" id="ARBA00022525"/>
    </source>
</evidence>
<dbReference type="PANTHER" id="PTHR33348:SF36">
    <property type="match status" value="1"/>
</dbReference>
<feature type="compositionally biased region" description="Basic and acidic residues" evidence="8">
    <location>
        <begin position="85"/>
        <end position="98"/>
    </location>
</feature>
<reference evidence="10" key="2">
    <citation type="submission" date="2021-01" db="UniProtKB">
        <authorList>
            <consortium name="EnsemblPlants"/>
        </authorList>
    </citation>
    <scope>IDENTIFICATION</scope>
</reference>
<proteinExistence type="inferred from homology"/>
<feature type="transmembrane region" description="Helical" evidence="9">
    <location>
        <begin position="6"/>
        <end position="23"/>
    </location>
</feature>
<dbReference type="PANTHER" id="PTHR33348">
    <property type="entry name" value="PRECURSOR OF CEP5"/>
    <property type="match status" value="1"/>
</dbReference>
<dbReference type="GeneID" id="115958019"/>
<keyword evidence="9" id="KW-1133">Transmembrane helix</keyword>
<keyword evidence="6" id="KW-0732">Signal</keyword>
<dbReference type="Gramene" id="QL02p005823:mrna">
    <property type="protein sequence ID" value="QL02p005823:mrna:CDS:1"/>
    <property type="gene ID" value="QL02p005823"/>
</dbReference>
<keyword evidence="3" id="KW-0052">Apoplast</keyword>
<dbReference type="OrthoDB" id="1863260at2759"/>
<comment type="similarity">
    <text evidence="2">Belongs to the C-terminally encoded plant signaling peptide (CEP) family.</text>
</comment>
<sequence>MATFKLIYTIAFLLAIVFSYGIIATEGTRQLRTQNIKKCDQNHVAICEKIVREMRNSLNHLRRGILDHEAAGTESAPPAGSGQTHVEESRTDDFRPTDPGHSPGAGHSKGSQSVDPNE</sequence>